<dbReference type="EMBL" id="JAGINU010000001">
    <property type="protein sequence ID" value="MBP2370238.1"/>
    <property type="molecule type" value="Genomic_DNA"/>
</dbReference>
<evidence type="ECO:0000259" key="3">
    <source>
        <dbReference type="Pfam" id="PF11611"/>
    </source>
</evidence>
<sequence length="259" mass="26780">MPDGQRQSTEHQPHYQPQPRNGFGITALVLALIGLVFGLIPFTGFIALILGALAVLFGLLGWARTRRGTANNPKMSAVGTALGAIAVALGIWGIVIVFQATDQLVQDLDQAVNPAPGVIAPVDGAAPVEAPVEDASIPEAPAGQTVSVGPLDVTAADLKLLTDEFTDDQLCSAVEYRNVGNGTASYNSFDWKLQDPNGVIHSSGIPFGAESPLNSGQLAPGGTVSGDVCFDASASGAYQLQYASSMMAATPQATWALQH</sequence>
<dbReference type="InterPro" id="IPR029051">
    <property type="entry name" value="DUF4352"/>
</dbReference>
<accession>A0ABS4W2R9</accession>
<gene>
    <name evidence="4" type="ORF">JOF36_005934</name>
</gene>
<organism evidence="4 5">
    <name type="scientific">Pseudonocardia parietis</name>
    <dbReference type="NCBI Taxonomy" id="570936"/>
    <lineage>
        <taxon>Bacteria</taxon>
        <taxon>Bacillati</taxon>
        <taxon>Actinomycetota</taxon>
        <taxon>Actinomycetes</taxon>
        <taxon>Pseudonocardiales</taxon>
        <taxon>Pseudonocardiaceae</taxon>
        <taxon>Pseudonocardia</taxon>
    </lineage>
</organism>
<evidence type="ECO:0000256" key="1">
    <source>
        <dbReference type="ARBA" id="ARBA00022729"/>
    </source>
</evidence>
<keyword evidence="2" id="KW-0812">Transmembrane</keyword>
<feature type="domain" description="DUF4352" evidence="3">
    <location>
        <begin position="143"/>
        <end position="249"/>
    </location>
</feature>
<dbReference type="Pfam" id="PF11611">
    <property type="entry name" value="DUF4352"/>
    <property type="match status" value="1"/>
</dbReference>
<dbReference type="Gene3D" id="2.60.40.1240">
    <property type="match status" value="1"/>
</dbReference>
<comment type="caution">
    <text evidence="4">The sequence shown here is derived from an EMBL/GenBank/DDBJ whole genome shotgun (WGS) entry which is preliminary data.</text>
</comment>
<feature type="transmembrane region" description="Helical" evidence="2">
    <location>
        <begin position="45"/>
        <end position="63"/>
    </location>
</feature>
<keyword evidence="1" id="KW-0732">Signal</keyword>
<evidence type="ECO:0000256" key="2">
    <source>
        <dbReference type="SAM" id="Phobius"/>
    </source>
</evidence>
<proteinExistence type="predicted"/>
<evidence type="ECO:0000313" key="4">
    <source>
        <dbReference type="EMBL" id="MBP2370238.1"/>
    </source>
</evidence>
<keyword evidence="2" id="KW-0472">Membrane</keyword>
<feature type="transmembrane region" description="Helical" evidence="2">
    <location>
        <begin position="75"/>
        <end position="98"/>
    </location>
</feature>
<evidence type="ECO:0000313" key="5">
    <source>
        <dbReference type="Proteomes" id="UP001519295"/>
    </source>
</evidence>
<reference evidence="4 5" key="1">
    <citation type="submission" date="2021-03" db="EMBL/GenBank/DDBJ databases">
        <title>Sequencing the genomes of 1000 actinobacteria strains.</title>
        <authorList>
            <person name="Klenk H.-P."/>
        </authorList>
    </citation>
    <scope>NUCLEOTIDE SEQUENCE [LARGE SCALE GENOMIC DNA]</scope>
    <source>
        <strain evidence="4 5">DSM 45256</strain>
    </source>
</reference>
<dbReference type="InterPro" id="IPR029050">
    <property type="entry name" value="Immunoprotect_excell_Ig-like"/>
</dbReference>
<feature type="transmembrane region" description="Helical" evidence="2">
    <location>
        <begin position="21"/>
        <end position="39"/>
    </location>
</feature>
<name>A0ABS4W2R9_9PSEU</name>
<dbReference type="Proteomes" id="UP001519295">
    <property type="component" value="Unassembled WGS sequence"/>
</dbReference>
<keyword evidence="2" id="KW-1133">Transmembrane helix</keyword>
<protein>
    <recommendedName>
        <fullName evidence="3">DUF4352 domain-containing protein</fullName>
    </recommendedName>
</protein>
<dbReference type="RefSeq" id="WP_210033326.1">
    <property type="nucleotide sequence ID" value="NZ_JAGINU010000001.1"/>
</dbReference>
<keyword evidence="5" id="KW-1185">Reference proteome</keyword>